<dbReference type="AlphaFoldDB" id="A0A241ZDV8"/>
<dbReference type="EMBL" id="NGEL01000116">
    <property type="protein sequence ID" value="OTM86416.1"/>
    <property type="molecule type" value="Genomic_DNA"/>
</dbReference>
<protein>
    <submittedName>
        <fullName evidence="2">Uncharacterized protein</fullName>
    </submittedName>
</protein>
<evidence type="ECO:0000313" key="3">
    <source>
        <dbReference type="Proteomes" id="UP000194699"/>
    </source>
</evidence>
<dbReference type="Proteomes" id="UP000194699">
    <property type="component" value="Unassembled WGS sequence"/>
</dbReference>
<organism evidence="2 3">
    <name type="scientific">Acinetobacter baumannii</name>
    <dbReference type="NCBI Taxonomy" id="470"/>
    <lineage>
        <taxon>Bacteria</taxon>
        <taxon>Pseudomonadati</taxon>
        <taxon>Pseudomonadota</taxon>
        <taxon>Gammaproteobacteria</taxon>
        <taxon>Moraxellales</taxon>
        <taxon>Moraxellaceae</taxon>
        <taxon>Acinetobacter</taxon>
        <taxon>Acinetobacter calcoaceticus/baumannii complex</taxon>
    </lineage>
</organism>
<accession>A0A241ZDV8</accession>
<keyword evidence="1" id="KW-0175">Coiled coil</keyword>
<evidence type="ECO:0000256" key="1">
    <source>
        <dbReference type="SAM" id="Coils"/>
    </source>
</evidence>
<evidence type="ECO:0000313" key="2">
    <source>
        <dbReference type="EMBL" id="OTM86416.1"/>
    </source>
</evidence>
<feature type="coiled-coil region" evidence="1">
    <location>
        <begin position="74"/>
        <end position="101"/>
    </location>
</feature>
<proteinExistence type="predicted"/>
<sequence>MPRIVSVIPPKDDSDITKAQGTKILLDNGEYLRCVHKITLVAELESPWKAIIEVYPSNQEQINALLADVEVIKRDQEYSRLDEIEKEIQQLQDEKVLIERKYRPEVTGLSIAGVANVPMEGTFLVDKGERVLKPPKNDALTEFLKNNPSHSTIIPPVTGLVKDEQGIVRTVPDSKGEQDDSEEHY</sequence>
<gene>
    <name evidence="2" type="ORF">B9X95_10635</name>
</gene>
<comment type="caution">
    <text evidence="2">The sequence shown here is derived from an EMBL/GenBank/DDBJ whole genome shotgun (WGS) entry which is preliminary data.</text>
</comment>
<dbReference type="RefSeq" id="WP_086249773.1">
    <property type="nucleotide sequence ID" value="NZ_NGEL01000116.1"/>
</dbReference>
<name>A0A241ZDV8_ACIBA</name>
<reference evidence="2 3" key="1">
    <citation type="submission" date="2017-05" db="EMBL/GenBank/DDBJ databases">
        <authorList>
            <person name="Song R."/>
            <person name="Chenine A.L."/>
            <person name="Ruprecht R.M."/>
        </authorList>
    </citation>
    <scope>NUCLEOTIDE SEQUENCE [LARGE SCALE GENOMIC DNA]</scope>
    <source>
        <strain evidence="2 3">PR350</strain>
    </source>
</reference>